<comment type="caution">
    <text evidence="3">The sequence shown here is derived from an EMBL/GenBank/DDBJ whole genome shotgun (WGS) entry which is preliminary data.</text>
</comment>
<dbReference type="PANTHER" id="PTHR35204:SF1">
    <property type="entry name" value="ENTEROTOXIN"/>
    <property type="match status" value="1"/>
</dbReference>
<feature type="compositionally biased region" description="Pro residues" evidence="1">
    <location>
        <begin position="96"/>
        <end position="108"/>
    </location>
</feature>
<dbReference type="Proteomes" id="UP001610335">
    <property type="component" value="Unassembled WGS sequence"/>
</dbReference>
<name>A0ABR4HV08_9EURO</name>
<dbReference type="InterPro" id="IPR038921">
    <property type="entry name" value="YOR389W-like"/>
</dbReference>
<keyword evidence="4" id="KW-1185">Reference proteome</keyword>
<sequence>MLGYRSSLQLCLAALIANTVSYSPTPNANHIFNAIHSSMRQWGSSLNHNGMSFFLATVPEGTQLYHGDWRSDPIQGPEWLAFEPEHALVFARPHPHNPPPPGDGPSPPQQVVGEPNQAEDGFLHTFAAARDLRLLYVDGMSAGKTSNGTMDSQDRILFHGGREDGGEGWMEEGERAELFCRMVQERWGGRLDGMLRMEAGFEIILCDFARNIEVLRVSRVRPREEGMPGGKIGDHAGRLWLPAVASRYWNIGGDRVRLNYDYLVTAYVYGLDLFPAGERSQPRLEHLPSNELEPMRRDLDALIMNHETSESSTNWQAVADMVVERYGNRLRYLASGQASTLQQLQEEIEDIVTPFIDYDRRNTSIEVEQCSKHFVGRSMSVTTVAADAVLSVSRSICATLLNALHHTEYDLVVGQIQGLINYLSWTTWKDCNGCGDHEICMIPMWPLGTVNDYNHPQCRDFAQLDGEGPRYWALQFPLRKP</sequence>
<organism evidence="3 4">
    <name type="scientific">Aspergillus cavernicola</name>
    <dbReference type="NCBI Taxonomy" id="176166"/>
    <lineage>
        <taxon>Eukaryota</taxon>
        <taxon>Fungi</taxon>
        <taxon>Dikarya</taxon>
        <taxon>Ascomycota</taxon>
        <taxon>Pezizomycotina</taxon>
        <taxon>Eurotiomycetes</taxon>
        <taxon>Eurotiomycetidae</taxon>
        <taxon>Eurotiales</taxon>
        <taxon>Aspergillaceae</taxon>
        <taxon>Aspergillus</taxon>
        <taxon>Aspergillus subgen. Nidulantes</taxon>
    </lineage>
</organism>
<evidence type="ECO:0000313" key="3">
    <source>
        <dbReference type="EMBL" id="KAL2819323.1"/>
    </source>
</evidence>
<proteinExistence type="predicted"/>
<keyword evidence="2" id="KW-0732">Signal</keyword>
<reference evidence="3 4" key="1">
    <citation type="submission" date="2024-07" db="EMBL/GenBank/DDBJ databases">
        <title>Section-level genome sequencing and comparative genomics of Aspergillus sections Usti and Cavernicolus.</title>
        <authorList>
            <consortium name="Lawrence Berkeley National Laboratory"/>
            <person name="Nybo J.L."/>
            <person name="Vesth T.C."/>
            <person name="Theobald S."/>
            <person name="Frisvad J.C."/>
            <person name="Larsen T.O."/>
            <person name="Kjaerboelling I."/>
            <person name="Rothschild-Mancinelli K."/>
            <person name="Lyhne E.K."/>
            <person name="Kogle M.E."/>
            <person name="Barry K."/>
            <person name="Clum A."/>
            <person name="Na H."/>
            <person name="Ledsgaard L."/>
            <person name="Lin J."/>
            <person name="Lipzen A."/>
            <person name="Kuo A."/>
            <person name="Riley R."/>
            <person name="Mondo S."/>
            <person name="LaButti K."/>
            <person name="Haridas S."/>
            <person name="Pangalinan J."/>
            <person name="Salamov A.A."/>
            <person name="Simmons B.A."/>
            <person name="Magnuson J.K."/>
            <person name="Chen J."/>
            <person name="Drula E."/>
            <person name="Henrissat B."/>
            <person name="Wiebenga A."/>
            <person name="Lubbers R.J."/>
            <person name="Gomes A.C."/>
            <person name="Makela M.R."/>
            <person name="Stajich J."/>
            <person name="Grigoriev I.V."/>
            <person name="Mortensen U.H."/>
            <person name="De vries R.P."/>
            <person name="Baker S.E."/>
            <person name="Andersen M.R."/>
        </authorList>
    </citation>
    <scope>NUCLEOTIDE SEQUENCE [LARGE SCALE GENOMIC DNA]</scope>
    <source>
        <strain evidence="3 4">CBS 600.67</strain>
    </source>
</reference>
<accession>A0ABR4HV08</accession>
<dbReference type="EMBL" id="JBFXLS010000077">
    <property type="protein sequence ID" value="KAL2819323.1"/>
    <property type="molecule type" value="Genomic_DNA"/>
</dbReference>
<feature type="chain" id="PRO_5047365163" evidence="2">
    <location>
        <begin position="23"/>
        <end position="481"/>
    </location>
</feature>
<gene>
    <name evidence="3" type="ORF">BDW59DRAFT_174826</name>
</gene>
<evidence type="ECO:0000313" key="4">
    <source>
        <dbReference type="Proteomes" id="UP001610335"/>
    </source>
</evidence>
<evidence type="ECO:0000256" key="2">
    <source>
        <dbReference type="SAM" id="SignalP"/>
    </source>
</evidence>
<dbReference type="PANTHER" id="PTHR35204">
    <property type="entry name" value="YALI0A21131P"/>
    <property type="match status" value="1"/>
</dbReference>
<feature type="signal peptide" evidence="2">
    <location>
        <begin position="1"/>
        <end position="22"/>
    </location>
</feature>
<feature type="region of interest" description="Disordered" evidence="1">
    <location>
        <begin position="90"/>
        <end position="115"/>
    </location>
</feature>
<protein>
    <submittedName>
        <fullName evidence="3">Uncharacterized protein</fullName>
    </submittedName>
</protein>
<evidence type="ECO:0000256" key="1">
    <source>
        <dbReference type="SAM" id="MobiDB-lite"/>
    </source>
</evidence>